<dbReference type="Proteomes" id="UP000231070">
    <property type="component" value="Unassembled WGS sequence"/>
</dbReference>
<dbReference type="PANTHER" id="PTHR32089">
    <property type="entry name" value="METHYL-ACCEPTING CHEMOTAXIS PROTEIN MCPB"/>
    <property type="match status" value="1"/>
</dbReference>
<evidence type="ECO:0000256" key="2">
    <source>
        <dbReference type="ARBA" id="ARBA00022519"/>
    </source>
</evidence>
<evidence type="ECO:0000256" key="4">
    <source>
        <dbReference type="ARBA" id="ARBA00029447"/>
    </source>
</evidence>
<dbReference type="CDD" id="cd06225">
    <property type="entry name" value="HAMP"/>
    <property type="match status" value="1"/>
</dbReference>
<dbReference type="EMBL" id="NQVN01000010">
    <property type="protein sequence ID" value="PIO98357.1"/>
    <property type="molecule type" value="Genomic_DNA"/>
</dbReference>
<feature type="domain" description="T-SNARE coiled-coil homology" evidence="9">
    <location>
        <begin position="601"/>
        <end position="663"/>
    </location>
</feature>
<evidence type="ECO:0008006" key="13">
    <source>
        <dbReference type="Google" id="ProtNLM"/>
    </source>
</evidence>
<dbReference type="AlphaFoldDB" id="A0A2G9WUI2"/>
<gene>
    <name evidence="11" type="ORF">CJ014_15450</name>
</gene>
<dbReference type="SMART" id="SM01358">
    <property type="entry name" value="HBM"/>
    <property type="match status" value="1"/>
</dbReference>
<feature type="coiled-coil region" evidence="6">
    <location>
        <begin position="674"/>
        <end position="701"/>
    </location>
</feature>
<keyword evidence="7" id="KW-0472">Membrane</keyword>
<keyword evidence="2" id="KW-0997">Cell inner membrane</keyword>
<comment type="similarity">
    <text evidence="4">Belongs to the methyl-accepting chemotaxis (MCP) protein family.</text>
</comment>
<reference evidence="11 12" key="1">
    <citation type="submission" date="2017-08" db="EMBL/GenBank/DDBJ databases">
        <title>Pleomorphomonas carboxidotrophicus sp. nov., a new mesophilic hydrogenogenic carboxidotroph.</title>
        <authorList>
            <person name="Esquivel-Elizondo S."/>
            <person name="Krajmalnik-Brown R."/>
            <person name="Maldonado J."/>
        </authorList>
    </citation>
    <scope>NUCLEOTIDE SEQUENCE [LARGE SCALE GENOMIC DNA]</scope>
    <source>
        <strain evidence="11 12">SVCO-16</strain>
    </source>
</reference>
<evidence type="ECO:0000313" key="11">
    <source>
        <dbReference type="EMBL" id="PIO98357.1"/>
    </source>
</evidence>
<dbReference type="InterPro" id="IPR003660">
    <property type="entry name" value="HAMP_dom"/>
</dbReference>
<keyword evidence="3 5" id="KW-0807">Transducer</keyword>
<dbReference type="PROSITE" id="PS50192">
    <property type="entry name" value="T_SNARE"/>
    <property type="match status" value="1"/>
</dbReference>
<dbReference type="PROSITE" id="PS50111">
    <property type="entry name" value="CHEMOTAXIS_TRANSDUC_2"/>
    <property type="match status" value="1"/>
</dbReference>
<feature type="domain" description="HAMP" evidence="10">
    <location>
        <begin position="355"/>
        <end position="408"/>
    </location>
</feature>
<dbReference type="Gene3D" id="6.10.340.10">
    <property type="match status" value="1"/>
</dbReference>
<evidence type="ECO:0000256" key="6">
    <source>
        <dbReference type="SAM" id="Coils"/>
    </source>
</evidence>
<evidence type="ECO:0000259" key="9">
    <source>
        <dbReference type="PROSITE" id="PS50192"/>
    </source>
</evidence>
<dbReference type="SUPFAM" id="SSF58104">
    <property type="entry name" value="Methyl-accepting chemotaxis protein (MCP) signaling domain"/>
    <property type="match status" value="1"/>
</dbReference>
<evidence type="ECO:0000256" key="1">
    <source>
        <dbReference type="ARBA" id="ARBA00004429"/>
    </source>
</evidence>
<accession>A0A2G9WUI2</accession>
<keyword evidence="7" id="KW-0812">Transmembrane</keyword>
<protein>
    <recommendedName>
        <fullName evidence="13">Methyl-accepting chemotaxis protein</fullName>
    </recommendedName>
</protein>
<organism evidence="11 12">
    <name type="scientific">Pleomorphomonas carboxyditropha</name>
    <dbReference type="NCBI Taxonomy" id="2023338"/>
    <lineage>
        <taxon>Bacteria</taxon>
        <taxon>Pseudomonadati</taxon>
        <taxon>Pseudomonadota</taxon>
        <taxon>Alphaproteobacteria</taxon>
        <taxon>Hyphomicrobiales</taxon>
        <taxon>Pleomorphomonadaceae</taxon>
        <taxon>Pleomorphomonas</taxon>
    </lineage>
</organism>
<dbReference type="PROSITE" id="PS50885">
    <property type="entry name" value="HAMP"/>
    <property type="match status" value="1"/>
</dbReference>
<comment type="caution">
    <text evidence="11">The sequence shown here is derived from an EMBL/GenBank/DDBJ whole genome shotgun (WGS) entry which is preliminary data.</text>
</comment>
<evidence type="ECO:0000313" key="12">
    <source>
        <dbReference type="Proteomes" id="UP000231070"/>
    </source>
</evidence>
<feature type="domain" description="Methyl-accepting transducer" evidence="8">
    <location>
        <begin position="449"/>
        <end position="685"/>
    </location>
</feature>
<dbReference type="GO" id="GO:0007165">
    <property type="term" value="P:signal transduction"/>
    <property type="evidence" value="ECO:0007669"/>
    <property type="project" value="UniProtKB-KW"/>
</dbReference>
<evidence type="ECO:0000259" key="10">
    <source>
        <dbReference type="PROSITE" id="PS50885"/>
    </source>
</evidence>
<dbReference type="Gene3D" id="1.10.287.950">
    <property type="entry name" value="Methyl-accepting chemotaxis protein"/>
    <property type="match status" value="1"/>
</dbReference>
<keyword evidence="6" id="KW-0175">Coiled coil</keyword>
<keyword evidence="7" id="KW-1133">Transmembrane helix</keyword>
<name>A0A2G9WUI2_9HYPH</name>
<dbReference type="PANTHER" id="PTHR32089:SF112">
    <property type="entry name" value="LYSOZYME-LIKE PROTEIN-RELATED"/>
    <property type="match status" value="1"/>
</dbReference>
<dbReference type="GO" id="GO:0005886">
    <property type="term" value="C:plasma membrane"/>
    <property type="evidence" value="ECO:0007669"/>
    <property type="project" value="UniProtKB-SubCell"/>
</dbReference>
<feature type="transmembrane region" description="Helical" evidence="7">
    <location>
        <begin position="334"/>
        <end position="354"/>
    </location>
</feature>
<evidence type="ECO:0000259" key="8">
    <source>
        <dbReference type="PROSITE" id="PS50111"/>
    </source>
</evidence>
<evidence type="ECO:0000256" key="5">
    <source>
        <dbReference type="PROSITE-ProRule" id="PRU00284"/>
    </source>
</evidence>
<evidence type="ECO:0000256" key="3">
    <source>
        <dbReference type="ARBA" id="ARBA00023224"/>
    </source>
</evidence>
<evidence type="ECO:0000256" key="7">
    <source>
        <dbReference type="SAM" id="Phobius"/>
    </source>
</evidence>
<sequence>MRKVVAGPEDNDCVSSGRLQAKTEIFRTLGGEAMARLFNNLSIGSKVFVAFALIIALLIACAGLSLFSLSSFERSFDQHRSRVDEVELTRDIDYAFLDLTAKVDAYLVAGSETALSNAKAAAETARASIADAVGKIEPGARKDNMTAIASLFDNYGAVLTKLVELKTSQQKIVHDSVDPLGDKLKNDMLFFSSKVDKLGKPELIPIATKATEQYNAGRLAVYKLMNNGTADDLKAADAGFNGLVQRLNLVIKAVGEGQEASQLGKVLKSATAYQDAYRQANQISADLRALTAKDLLNASTAIADKVAGVRSAASIESTSIGVATTGLLNTIRQMLLIVAGVSVVGAVVLAFVIGRSISRPVVAISRAMEKVSDGDLRTVVPGLGRKDEVGAMAEALEVFKTSLAQAAEARAAREADAAAQAELRRSEVQQLADMFEETVGGIASSLAAAAGQLNGSAQTLSHSSADVTQKASTVTAASEAASAGVGTVAAAAEELASSIAEIGRQVNESTEVASQAVNDASETAAKVRELSEAARKIGAVVDLINTIAGQTNLLALNATIEAARAGEAGKGFAVVAAEVKQLADQTAKATSEIGAQVAAIQASTADSSDAIMRITETIGHISKVSNMVAGSVRDQGMATQEIADSVQKAAEGTSTVASNIVKVGEAAGNSAAAAQEVLHASDALSAQAERLQSELQRFLATIRAA</sequence>
<dbReference type="SMART" id="SM00304">
    <property type="entry name" value="HAMP"/>
    <property type="match status" value="1"/>
</dbReference>
<dbReference type="InterPro" id="IPR032255">
    <property type="entry name" value="HBM"/>
</dbReference>
<dbReference type="InterPro" id="IPR000727">
    <property type="entry name" value="T_SNARE_dom"/>
</dbReference>
<dbReference type="InterPro" id="IPR004089">
    <property type="entry name" value="MCPsignal_dom"/>
</dbReference>
<dbReference type="OrthoDB" id="7293398at2"/>
<proteinExistence type="inferred from homology"/>
<dbReference type="Pfam" id="PF00672">
    <property type="entry name" value="HAMP"/>
    <property type="match status" value="1"/>
</dbReference>
<keyword evidence="12" id="KW-1185">Reference proteome</keyword>
<keyword evidence="2" id="KW-1003">Cell membrane</keyword>
<dbReference type="Pfam" id="PF00015">
    <property type="entry name" value="MCPsignal"/>
    <property type="match status" value="1"/>
</dbReference>
<comment type="subcellular location">
    <subcellularLocation>
        <location evidence="1">Cell inner membrane</location>
        <topology evidence="1">Multi-pass membrane protein</topology>
    </subcellularLocation>
</comment>
<feature type="transmembrane region" description="Helical" evidence="7">
    <location>
        <begin position="47"/>
        <end position="72"/>
    </location>
</feature>
<dbReference type="SMART" id="SM00283">
    <property type="entry name" value="MA"/>
    <property type="match status" value="1"/>
</dbReference>